<dbReference type="EMBL" id="FPKR01000001">
    <property type="protein sequence ID" value="SFZ70391.1"/>
    <property type="molecule type" value="Genomic_DNA"/>
</dbReference>
<sequence length="287" mass="31182">MLRGLWLGLWAALALSAQAGGLFLWEASQAEQRIWLLGSIHLGKPEMYPLPAAIERAYAESSQIAVEADISDPAAATALLPLALLPAGQRLDAELDAEQRTQLSKVLAELGLPATALNAAKPWFAAMSLPTLWMQQRGWQPQYGIDLHFLQRAKRDGKPVRELESVLAQARLLDGLSAEEAQAMLSATLAPMARGEMDAQLDAMLQAWRQGDTAGLQAVLDASMPDGAVMQRVQNKLFNERNRGMAERIAALAAKRPLLVIVGAGHLVGPDNILRLLQARGFQVKQY</sequence>
<dbReference type="PANTHER" id="PTHR40590">
    <property type="entry name" value="CYTOPLASMIC PROTEIN-RELATED"/>
    <property type="match status" value="1"/>
</dbReference>
<protein>
    <recommendedName>
        <fullName evidence="3">TraB family protein</fullName>
    </recommendedName>
</protein>
<dbReference type="CDD" id="cd14789">
    <property type="entry name" value="Tiki"/>
    <property type="match status" value="1"/>
</dbReference>
<name>A0A1K2H3X8_9NEIS</name>
<gene>
    <name evidence="1" type="ORF">SAMN02745887_00192</name>
</gene>
<dbReference type="InterPro" id="IPR047111">
    <property type="entry name" value="YbaP-like"/>
</dbReference>
<evidence type="ECO:0000313" key="1">
    <source>
        <dbReference type="EMBL" id="SFZ70391.1"/>
    </source>
</evidence>
<dbReference type="Pfam" id="PF01963">
    <property type="entry name" value="TraB_PrgY_gumN"/>
    <property type="match status" value="1"/>
</dbReference>
<dbReference type="Proteomes" id="UP000186513">
    <property type="component" value="Unassembled WGS sequence"/>
</dbReference>
<reference evidence="1 2" key="1">
    <citation type="submission" date="2016-11" db="EMBL/GenBank/DDBJ databases">
        <authorList>
            <person name="Jaros S."/>
            <person name="Januszkiewicz K."/>
            <person name="Wedrychowicz H."/>
        </authorList>
    </citation>
    <scope>NUCLEOTIDE SEQUENCE [LARGE SCALE GENOMIC DNA]</scope>
    <source>
        <strain evidence="1 2">DSM 18899</strain>
    </source>
</reference>
<proteinExistence type="predicted"/>
<dbReference type="AlphaFoldDB" id="A0A1K2H3X8"/>
<evidence type="ECO:0000313" key="2">
    <source>
        <dbReference type="Proteomes" id="UP000186513"/>
    </source>
</evidence>
<evidence type="ECO:0008006" key="3">
    <source>
        <dbReference type="Google" id="ProtNLM"/>
    </source>
</evidence>
<keyword evidence="2" id="KW-1185">Reference proteome</keyword>
<dbReference type="STRING" id="1121279.SAMN02745887_00192"/>
<dbReference type="PANTHER" id="PTHR40590:SF1">
    <property type="entry name" value="CYTOPLASMIC PROTEIN"/>
    <property type="match status" value="1"/>
</dbReference>
<accession>A0A1K2H3X8</accession>
<dbReference type="InterPro" id="IPR002816">
    <property type="entry name" value="TraB/PrgY/GumN_fam"/>
</dbReference>
<organism evidence="1 2">
    <name type="scientific">Chitinimonas taiwanensis DSM 18899</name>
    <dbReference type="NCBI Taxonomy" id="1121279"/>
    <lineage>
        <taxon>Bacteria</taxon>
        <taxon>Pseudomonadati</taxon>
        <taxon>Pseudomonadota</taxon>
        <taxon>Betaproteobacteria</taxon>
        <taxon>Neisseriales</taxon>
        <taxon>Chitinibacteraceae</taxon>
        <taxon>Chitinimonas</taxon>
    </lineage>
</organism>